<name>A0A0A9DTJ0_ARUDO</name>
<reference evidence="1" key="2">
    <citation type="journal article" date="2015" name="Data Brief">
        <title>Shoot transcriptome of the giant reed, Arundo donax.</title>
        <authorList>
            <person name="Barrero R.A."/>
            <person name="Guerrero F.D."/>
            <person name="Moolhuijzen P."/>
            <person name="Goolsby J.A."/>
            <person name="Tidwell J."/>
            <person name="Bellgard S.E."/>
            <person name="Bellgard M.I."/>
        </authorList>
    </citation>
    <scope>NUCLEOTIDE SEQUENCE</scope>
    <source>
        <tissue evidence="1">Shoot tissue taken approximately 20 cm above the soil surface</tissue>
    </source>
</reference>
<dbReference type="AlphaFoldDB" id="A0A0A9DTJ0"/>
<proteinExistence type="predicted"/>
<protein>
    <submittedName>
        <fullName evidence="1">Uncharacterized protein</fullName>
    </submittedName>
</protein>
<reference evidence="1" key="1">
    <citation type="submission" date="2014-09" db="EMBL/GenBank/DDBJ databases">
        <authorList>
            <person name="Magalhaes I.L.F."/>
            <person name="Oliveira U."/>
            <person name="Santos F.R."/>
            <person name="Vidigal T.H.D.A."/>
            <person name="Brescovit A.D."/>
            <person name="Santos A.J."/>
        </authorList>
    </citation>
    <scope>NUCLEOTIDE SEQUENCE</scope>
    <source>
        <tissue evidence="1">Shoot tissue taken approximately 20 cm above the soil surface</tissue>
    </source>
</reference>
<sequence>MFHRCSFLVNAVTVCRSCCLDRGRMRMLLCWAELTVTPRNFVADLSYYSYYRHVIASVYNLARMFEVICYRDELFS</sequence>
<accession>A0A0A9DTJ0</accession>
<evidence type="ECO:0000313" key="1">
    <source>
        <dbReference type="EMBL" id="JAD88985.1"/>
    </source>
</evidence>
<organism evidence="1">
    <name type="scientific">Arundo donax</name>
    <name type="common">Giant reed</name>
    <name type="synonym">Donax arundinaceus</name>
    <dbReference type="NCBI Taxonomy" id="35708"/>
    <lineage>
        <taxon>Eukaryota</taxon>
        <taxon>Viridiplantae</taxon>
        <taxon>Streptophyta</taxon>
        <taxon>Embryophyta</taxon>
        <taxon>Tracheophyta</taxon>
        <taxon>Spermatophyta</taxon>
        <taxon>Magnoliopsida</taxon>
        <taxon>Liliopsida</taxon>
        <taxon>Poales</taxon>
        <taxon>Poaceae</taxon>
        <taxon>PACMAD clade</taxon>
        <taxon>Arundinoideae</taxon>
        <taxon>Arundineae</taxon>
        <taxon>Arundo</taxon>
    </lineage>
</organism>
<dbReference type="EMBL" id="GBRH01208910">
    <property type="protein sequence ID" value="JAD88985.1"/>
    <property type="molecule type" value="Transcribed_RNA"/>
</dbReference>